<dbReference type="Pfam" id="PF06050">
    <property type="entry name" value="HGD-D"/>
    <property type="match status" value="1"/>
</dbReference>
<dbReference type="Gene3D" id="3.40.50.11890">
    <property type="match status" value="1"/>
</dbReference>
<dbReference type="AlphaFoldDB" id="A0A7V6CDZ2"/>
<dbReference type="Gene3D" id="3.40.50.11900">
    <property type="match status" value="1"/>
</dbReference>
<proteinExistence type="inferred from homology"/>
<gene>
    <name evidence="2" type="ORF">ENM15_05465</name>
</gene>
<evidence type="ECO:0000256" key="1">
    <source>
        <dbReference type="ARBA" id="ARBA00005806"/>
    </source>
</evidence>
<comment type="caution">
    <text evidence="2">The sequence shown here is derived from an EMBL/GenBank/DDBJ whole genome shotgun (WGS) entry which is preliminary data.</text>
</comment>
<dbReference type="Gene3D" id="1.20.1270.370">
    <property type="match status" value="1"/>
</dbReference>
<comment type="similarity">
    <text evidence="1">Belongs to the FldB/FldC dehydratase alpha/beta subunit family.</text>
</comment>
<protein>
    <submittedName>
        <fullName evidence="2">2-hydroxyacyl-CoA dehydratase</fullName>
    </submittedName>
</protein>
<dbReference type="PANTHER" id="PTHR30548:SF1">
    <property type="entry name" value="DEHYDRATASE SUBUNIT MJ0007-RELATED"/>
    <property type="match status" value="1"/>
</dbReference>
<sequence>MDQDYISMWQNLGIDLENHDCLLKALADFYQQIYLSQENRPEGMKYFDFVISEAHGLRIKELLEAKKQGKKVIGTFCVYVPEEMILAVKGICVGLCAGAQIGFDEAEKVLPKNTCDLIKAFIGFKLTQVCPYTESCDLLVGETTCDGKKKAYEILDKLTRKVYVMEVPHRKTEAGKELFLKELFNFKEKLEEISGQKMSLETLREGVKIVNEKRKALMRLESLRAHDPVPISGLDALLVEQIAFYDDPIRFTKKVNELCDELEERVKMGVGVKPKGTPRVLITGCPFALPNWKLHHLIEASGAVVVGEESCVGRRYYHTLVPENFNSVKESIKALAERYLNTHCACFTPNTERIEDIKNMAKKLNAQGIIYYSIQFCTPYLFEAYQVEKALNFPFLKIDTNYSTEDVGQIKTRVEAFIETL</sequence>
<dbReference type="InterPro" id="IPR047678">
    <property type="entry name" value="YjiM-like"/>
</dbReference>
<dbReference type="PANTHER" id="PTHR30548">
    <property type="entry name" value="2-HYDROXYGLUTARYL-COA DEHYDRATASE, D-COMPONENT-RELATED"/>
    <property type="match status" value="1"/>
</dbReference>
<accession>A0A7V6CDZ2</accession>
<reference evidence="2" key="1">
    <citation type="journal article" date="2020" name="mSystems">
        <title>Genome- and Community-Level Interaction Insights into Carbon Utilization and Element Cycling Functions of Hydrothermarchaeota in Hydrothermal Sediment.</title>
        <authorList>
            <person name="Zhou Z."/>
            <person name="Liu Y."/>
            <person name="Xu W."/>
            <person name="Pan J."/>
            <person name="Luo Z.H."/>
            <person name="Li M."/>
        </authorList>
    </citation>
    <scope>NUCLEOTIDE SEQUENCE [LARGE SCALE GENOMIC DNA]</scope>
    <source>
        <strain evidence="2">SpSt-106</strain>
    </source>
</reference>
<dbReference type="EMBL" id="DRWR01000093">
    <property type="protein sequence ID" value="HHQ16245.1"/>
    <property type="molecule type" value="Genomic_DNA"/>
</dbReference>
<name>A0A7V6CDZ2_9BACT</name>
<dbReference type="NCBIfam" id="NF040772">
    <property type="entry name" value="double_cubane"/>
    <property type="match status" value="1"/>
</dbReference>
<dbReference type="InterPro" id="IPR010327">
    <property type="entry name" value="FldB/FldC_alpha/beta"/>
</dbReference>
<organism evidence="2">
    <name type="scientific">Thermodesulfobacterium geofontis</name>
    <dbReference type="NCBI Taxonomy" id="1295609"/>
    <lineage>
        <taxon>Bacteria</taxon>
        <taxon>Pseudomonadati</taxon>
        <taxon>Thermodesulfobacteriota</taxon>
        <taxon>Thermodesulfobacteria</taxon>
        <taxon>Thermodesulfobacteriales</taxon>
        <taxon>Thermodesulfobacteriaceae</taxon>
        <taxon>Thermodesulfobacterium</taxon>
    </lineage>
</organism>
<evidence type="ECO:0000313" key="2">
    <source>
        <dbReference type="EMBL" id="HHQ16245.1"/>
    </source>
</evidence>